<dbReference type="CDD" id="cd18186">
    <property type="entry name" value="BTB_POZ_ZBTB_KLHL-like"/>
    <property type="match status" value="1"/>
</dbReference>
<dbReference type="PROSITE" id="PS50097">
    <property type="entry name" value="BTB"/>
    <property type="match status" value="1"/>
</dbReference>
<feature type="domain" description="BTB" evidence="2">
    <location>
        <begin position="53"/>
        <end position="121"/>
    </location>
</feature>
<feature type="compositionally biased region" description="Polar residues" evidence="1">
    <location>
        <begin position="177"/>
        <end position="189"/>
    </location>
</feature>
<dbReference type="AlphaFoldDB" id="A0AAJ0FKR0"/>
<dbReference type="RefSeq" id="XP_060280553.1">
    <property type="nucleotide sequence ID" value="XM_060432834.1"/>
</dbReference>
<dbReference type="EMBL" id="MU839021">
    <property type="protein sequence ID" value="KAK1764340.1"/>
    <property type="molecule type" value="Genomic_DNA"/>
</dbReference>
<dbReference type="Gene3D" id="3.30.710.10">
    <property type="entry name" value="Potassium Channel Kv1.1, Chain A"/>
    <property type="match status" value="1"/>
</dbReference>
<evidence type="ECO:0000259" key="2">
    <source>
        <dbReference type="PROSITE" id="PS50097"/>
    </source>
</evidence>
<keyword evidence="4" id="KW-1185">Reference proteome</keyword>
<feature type="compositionally biased region" description="Acidic residues" evidence="1">
    <location>
        <begin position="138"/>
        <end position="157"/>
    </location>
</feature>
<dbReference type="GeneID" id="85316021"/>
<dbReference type="Pfam" id="PF00651">
    <property type="entry name" value="BTB"/>
    <property type="match status" value="1"/>
</dbReference>
<reference evidence="3" key="1">
    <citation type="submission" date="2023-06" db="EMBL/GenBank/DDBJ databases">
        <title>Genome-scale phylogeny and comparative genomics of the fungal order Sordariales.</title>
        <authorList>
            <consortium name="Lawrence Berkeley National Laboratory"/>
            <person name="Hensen N."/>
            <person name="Bonometti L."/>
            <person name="Westerberg I."/>
            <person name="Brannstrom I.O."/>
            <person name="Guillou S."/>
            <person name="Cros-Aarteil S."/>
            <person name="Calhoun S."/>
            <person name="Haridas S."/>
            <person name="Kuo A."/>
            <person name="Mondo S."/>
            <person name="Pangilinan J."/>
            <person name="Riley R."/>
            <person name="Labutti K."/>
            <person name="Andreopoulos B."/>
            <person name="Lipzen A."/>
            <person name="Chen C."/>
            <person name="Yanf M."/>
            <person name="Daum C."/>
            <person name="Ng V."/>
            <person name="Clum A."/>
            <person name="Steindorff A."/>
            <person name="Ohm R."/>
            <person name="Martin F."/>
            <person name="Silar P."/>
            <person name="Natvig D."/>
            <person name="Lalanne C."/>
            <person name="Gautier V."/>
            <person name="Ament-Velasquez S.L."/>
            <person name="Kruys A."/>
            <person name="Hutchinson M.I."/>
            <person name="Powell A.J."/>
            <person name="Barry K."/>
            <person name="Miller A.N."/>
            <person name="Grigoriev I.V."/>
            <person name="Debuchy R."/>
            <person name="Gladieux P."/>
            <person name="Thoren M.H."/>
            <person name="Johannesson H."/>
        </authorList>
    </citation>
    <scope>NUCLEOTIDE SEQUENCE</scope>
    <source>
        <strain evidence="3">8032-3</strain>
    </source>
</reference>
<evidence type="ECO:0000313" key="3">
    <source>
        <dbReference type="EMBL" id="KAK1764340.1"/>
    </source>
</evidence>
<proteinExistence type="predicted"/>
<dbReference type="Proteomes" id="UP001244011">
    <property type="component" value="Unassembled WGS sequence"/>
</dbReference>
<feature type="region of interest" description="Disordered" evidence="1">
    <location>
        <begin position="123"/>
        <end position="195"/>
    </location>
</feature>
<dbReference type="SUPFAM" id="SSF54695">
    <property type="entry name" value="POZ domain"/>
    <property type="match status" value="1"/>
</dbReference>
<evidence type="ECO:0000256" key="1">
    <source>
        <dbReference type="SAM" id="MobiDB-lite"/>
    </source>
</evidence>
<gene>
    <name evidence="3" type="ORF">QBC33DRAFT_622286</name>
</gene>
<dbReference type="InterPro" id="IPR011333">
    <property type="entry name" value="SKP1/BTB/POZ_sf"/>
</dbReference>
<name>A0AAJ0FKR0_9PEZI</name>
<organism evidence="3 4">
    <name type="scientific">Phialemonium atrogriseum</name>
    <dbReference type="NCBI Taxonomy" id="1093897"/>
    <lineage>
        <taxon>Eukaryota</taxon>
        <taxon>Fungi</taxon>
        <taxon>Dikarya</taxon>
        <taxon>Ascomycota</taxon>
        <taxon>Pezizomycotina</taxon>
        <taxon>Sordariomycetes</taxon>
        <taxon>Sordariomycetidae</taxon>
        <taxon>Cephalothecales</taxon>
        <taxon>Cephalothecaceae</taxon>
        <taxon>Phialemonium</taxon>
    </lineage>
</organism>
<dbReference type="InterPro" id="IPR000210">
    <property type="entry name" value="BTB/POZ_dom"/>
</dbReference>
<accession>A0AAJ0FKR0</accession>
<protein>
    <recommendedName>
        <fullName evidence="2">BTB domain-containing protein</fullName>
    </recommendedName>
</protein>
<sequence>MFLASQNSHTSLLARPGQRIARRRLQCQALEANPPKEGPKGGKVENSCIAAKPVVTLTVVSPATRSFNIHKDLLCSESIHFRQYFESSHNPEPLVLPDSVTAEVMEAFSCWIYTKSVQVTELEDEYGKEDGSSSSDGDHDDDDDDDDDDASDQEDVSDGQVSVIAIDDAGGTDDGANSDSCAASATDGQNPEGRPWYSSLQRRCRIFGRLLDLYTFATNFFGKDHGVDKSRFAMLPSSFLTEVLVSIFDNQAPREDMDGVPWCDFHNHQDKRQRRRYYARPPRISNRTNSPPYIYELGVIDLFPQA</sequence>
<comment type="caution">
    <text evidence="3">The sequence shown here is derived from an EMBL/GenBank/DDBJ whole genome shotgun (WGS) entry which is preliminary data.</text>
</comment>
<evidence type="ECO:0000313" key="4">
    <source>
        <dbReference type="Proteomes" id="UP001244011"/>
    </source>
</evidence>